<keyword evidence="14 18" id="KW-0442">Lipid degradation</keyword>
<protein>
    <recommendedName>
        <fullName evidence="7 18">Phospholipase A1</fullName>
        <ecNumber evidence="5 18">3.1.1.32</ecNumber>
        <ecNumber evidence="6 18">3.1.1.4</ecNumber>
    </recommendedName>
    <alternativeName>
        <fullName evidence="18">Phosphatidylcholine 1-acylhydrolase</fullName>
    </alternativeName>
</protein>
<comment type="catalytic activity">
    <reaction evidence="1 18">
        <text>a 1,2-diacyl-sn-glycero-3-phosphocholine + H2O = a 2-acyl-sn-glycero-3-phosphocholine + a fatty acid + H(+)</text>
        <dbReference type="Rhea" id="RHEA:18689"/>
        <dbReference type="ChEBI" id="CHEBI:15377"/>
        <dbReference type="ChEBI" id="CHEBI:15378"/>
        <dbReference type="ChEBI" id="CHEBI:28868"/>
        <dbReference type="ChEBI" id="CHEBI:57643"/>
        <dbReference type="ChEBI" id="CHEBI:57875"/>
        <dbReference type="EC" id="3.1.1.32"/>
    </reaction>
</comment>
<evidence type="ECO:0000256" key="11">
    <source>
        <dbReference type="ARBA" id="ARBA00022729"/>
    </source>
</evidence>
<organism evidence="19 20">
    <name type="scientific">Citrobacter koseri</name>
    <name type="common">Citrobacter diversus</name>
    <dbReference type="NCBI Taxonomy" id="545"/>
    <lineage>
        <taxon>Bacteria</taxon>
        <taxon>Pseudomonadati</taxon>
        <taxon>Pseudomonadota</taxon>
        <taxon>Gammaproteobacteria</taxon>
        <taxon>Enterobacterales</taxon>
        <taxon>Enterobacteriaceae</taxon>
        <taxon>Citrobacter</taxon>
    </lineage>
</organism>
<keyword evidence="9" id="KW-0812">Transmembrane</keyword>
<evidence type="ECO:0000256" key="5">
    <source>
        <dbReference type="ARBA" id="ARBA00013179"/>
    </source>
</evidence>
<accession>A0A2X2WYA0</accession>
<dbReference type="Pfam" id="PF02253">
    <property type="entry name" value="PLA1"/>
    <property type="match status" value="1"/>
</dbReference>
<keyword evidence="12 18" id="KW-0378">Hydrolase</keyword>
<gene>
    <name evidence="19" type="primary">pldA_1</name>
    <name evidence="19" type="ORF">NCTC10786_05957</name>
</gene>
<evidence type="ECO:0000256" key="18">
    <source>
        <dbReference type="RuleBase" id="RU366027"/>
    </source>
</evidence>
<keyword evidence="11 18" id="KW-0732">Signal</keyword>
<dbReference type="PANTHER" id="PTHR40457:SF1">
    <property type="entry name" value="PHOSPHOLIPASE A1"/>
    <property type="match status" value="1"/>
</dbReference>
<dbReference type="AlphaFoldDB" id="A0A2X2WYA0"/>
<reference evidence="19 20" key="1">
    <citation type="submission" date="2018-06" db="EMBL/GenBank/DDBJ databases">
        <authorList>
            <consortium name="Pathogen Informatics"/>
            <person name="Doyle S."/>
        </authorList>
    </citation>
    <scope>NUCLEOTIDE SEQUENCE [LARGE SCALE GENOMIC DNA]</scope>
    <source>
        <strain evidence="19 20">NCTC10786</strain>
    </source>
</reference>
<dbReference type="PANTHER" id="PTHR40457">
    <property type="entry name" value="PHOSPHOLIPASE A1"/>
    <property type="match status" value="1"/>
</dbReference>
<evidence type="ECO:0000256" key="7">
    <source>
        <dbReference type="ARBA" id="ARBA00021726"/>
    </source>
</evidence>
<evidence type="ECO:0000256" key="6">
    <source>
        <dbReference type="ARBA" id="ARBA00013278"/>
    </source>
</evidence>
<proteinExistence type="inferred from homology"/>
<feature type="chain" id="PRO_5019620195" description="Phospholipase A1" evidence="18">
    <location>
        <begin position="21"/>
        <end position="130"/>
    </location>
</feature>
<keyword evidence="15 18" id="KW-0443">Lipid metabolism</keyword>
<evidence type="ECO:0000256" key="17">
    <source>
        <dbReference type="ARBA" id="ARBA00023237"/>
    </source>
</evidence>
<evidence type="ECO:0000256" key="16">
    <source>
        <dbReference type="ARBA" id="ARBA00023136"/>
    </source>
</evidence>
<dbReference type="InterPro" id="IPR036541">
    <property type="entry name" value="PLipase_A1_sf"/>
</dbReference>
<evidence type="ECO:0000256" key="2">
    <source>
        <dbReference type="ARBA" id="ARBA00001604"/>
    </source>
</evidence>
<evidence type="ECO:0000256" key="14">
    <source>
        <dbReference type="ARBA" id="ARBA00022963"/>
    </source>
</evidence>
<comment type="function">
    <text evidence="18">Hydrolysis of phosphatidylcholine with phospholipase A2 (EC 3.1.1.4) and phospholipase A1 (EC 3.1.1.32) activities.</text>
</comment>
<feature type="signal peptide" evidence="18">
    <location>
        <begin position="1"/>
        <end position="20"/>
    </location>
</feature>
<name>A0A2X2WYA0_CITKO</name>
<evidence type="ECO:0000256" key="4">
    <source>
        <dbReference type="ARBA" id="ARBA00011702"/>
    </source>
</evidence>
<evidence type="ECO:0000256" key="1">
    <source>
        <dbReference type="ARBA" id="ARBA00000111"/>
    </source>
</evidence>
<dbReference type="InterPro" id="IPR003187">
    <property type="entry name" value="PLipase_A1"/>
</dbReference>
<dbReference type="EC" id="3.1.1.4" evidence="6 18"/>
<keyword evidence="10 18" id="KW-0479">Metal-binding</keyword>
<dbReference type="Proteomes" id="UP000251584">
    <property type="component" value="Unassembled WGS sequence"/>
</dbReference>
<dbReference type="SUPFAM" id="SSF56931">
    <property type="entry name" value="Outer membrane phospholipase A (OMPLA)"/>
    <property type="match status" value="1"/>
</dbReference>
<comment type="subunit">
    <text evidence="4 18">Homodimer; dimerization is reversible, and the dimeric form is the active one.</text>
</comment>
<keyword evidence="16" id="KW-0472">Membrane</keyword>
<evidence type="ECO:0000256" key="10">
    <source>
        <dbReference type="ARBA" id="ARBA00022723"/>
    </source>
</evidence>
<dbReference type="EC" id="3.1.1.32" evidence="5 18"/>
<keyword evidence="17 18" id="KW-0998">Cell outer membrane</keyword>
<comment type="subcellular location">
    <subcellularLocation>
        <location evidence="18">Cell outer membrane</location>
        <topology evidence="18">Multi-pass membrane protein</topology>
    </subcellularLocation>
    <text evidence="18">One of the very few enzymes located there.</text>
</comment>
<comment type="similarity">
    <text evidence="3 18">Belongs to the phospholipase A1 family.</text>
</comment>
<evidence type="ECO:0000313" key="20">
    <source>
        <dbReference type="Proteomes" id="UP000251584"/>
    </source>
</evidence>
<comment type="cofactor">
    <cofactor evidence="18">
        <name>Ca(2+)</name>
        <dbReference type="ChEBI" id="CHEBI:29108"/>
    </cofactor>
    <text evidence="18">Binds 1 Ca(2+) ion per monomer. In the dimeric form the Ca(2+) is bound by different amino acids with binding of each Ca(2+) shared with ligands coming from each monomer. The Ca(2+) ion may have a role in catalysis.</text>
</comment>
<comment type="catalytic activity">
    <reaction evidence="2 18">
        <text>a 1,2-diacyl-sn-glycero-3-phosphocholine + H2O = a 1-acyl-sn-glycero-3-phosphocholine + a fatty acid + H(+)</text>
        <dbReference type="Rhea" id="RHEA:15801"/>
        <dbReference type="ChEBI" id="CHEBI:15377"/>
        <dbReference type="ChEBI" id="CHEBI:15378"/>
        <dbReference type="ChEBI" id="CHEBI:28868"/>
        <dbReference type="ChEBI" id="CHEBI:57643"/>
        <dbReference type="ChEBI" id="CHEBI:58168"/>
        <dbReference type="EC" id="3.1.1.4"/>
    </reaction>
</comment>
<dbReference type="GO" id="GO:0008970">
    <property type="term" value="F:phospholipase A1 activity"/>
    <property type="evidence" value="ECO:0007669"/>
    <property type="project" value="UniProtKB-EC"/>
</dbReference>
<dbReference type="GO" id="GO:0016042">
    <property type="term" value="P:lipid catabolic process"/>
    <property type="evidence" value="ECO:0007669"/>
    <property type="project" value="UniProtKB-KW"/>
</dbReference>
<keyword evidence="13 18" id="KW-0106">Calcium</keyword>
<dbReference type="GO" id="GO:0005509">
    <property type="term" value="F:calcium ion binding"/>
    <property type="evidence" value="ECO:0007669"/>
    <property type="project" value="TreeGrafter"/>
</dbReference>
<evidence type="ECO:0000256" key="9">
    <source>
        <dbReference type="ARBA" id="ARBA00022692"/>
    </source>
</evidence>
<dbReference type="Gene3D" id="2.40.230.10">
    <property type="entry name" value="Phospholipase A1"/>
    <property type="match status" value="1"/>
</dbReference>
<dbReference type="EMBL" id="UAVY01000010">
    <property type="protein sequence ID" value="SQB40835.1"/>
    <property type="molecule type" value="Genomic_DNA"/>
</dbReference>
<evidence type="ECO:0000256" key="8">
    <source>
        <dbReference type="ARBA" id="ARBA00022452"/>
    </source>
</evidence>
<dbReference type="GO" id="GO:0009279">
    <property type="term" value="C:cell outer membrane"/>
    <property type="evidence" value="ECO:0007669"/>
    <property type="project" value="UniProtKB-SubCell"/>
</dbReference>
<evidence type="ECO:0000256" key="3">
    <source>
        <dbReference type="ARBA" id="ARBA00010525"/>
    </source>
</evidence>
<dbReference type="GO" id="GO:0004623">
    <property type="term" value="F:phospholipase A2 activity"/>
    <property type="evidence" value="ECO:0007669"/>
    <property type="project" value="UniProtKB-EC"/>
</dbReference>
<evidence type="ECO:0000313" key="19">
    <source>
        <dbReference type="EMBL" id="SQB40835.1"/>
    </source>
</evidence>
<sequence>MRAILGWLLPAAMMPLAVYAQEATVKEIHDAPAVQGSIIANMLQVHDNPFTLYPYDTNYLIYTNTSDLNKEAISSYNWSENARKDEVKFQLSLAFPFWRGIVGPNSGAGGVVYAEILVAVVQQRRVFAVS</sequence>
<keyword evidence="8" id="KW-1134">Transmembrane beta strand</keyword>
<evidence type="ECO:0000256" key="12">
    <source>
        <dbReference type="ARBA" id="ARBA00022801"/>
    </source>
</evidence>
<evidence type="ECO:0000256" key="13">
    <source>
        <dbReference type="ARBA" id="ARBA00022837"/>
    </source>
</evidence>
<evidence type="ECO:0000256" key="15">
    <source>
        <dbReference type="ARBA" id="ARBA00023098"/>
    </source>
</evidence>